<reference evidence="1 2" key="1">
    <citation type="journal article" date="2018" name="Antonie Van Leeuwenhoek">
        <title>Larkinella terrae sp. nov., isolated from soil on Jeju Island, South Korea.</title>
        <authorList>
            <person name="Ten L.N."/>
            <person name="Jeon J."/>
            <person name="Park S.J."/>
            <person name="Park S."/>
            <person name="Lee S.Y."/>
            <person name="Kim M.K."/>
            <person name="Jung H.Y."/>
        </authorList>
    </citation>
    <scope>NUCLEOTIDE SEQUENCE [LARGE SCALE GENOMIC DNA]</scope>
    <source>
        <strain evidence="1 2">KCTC 52001</strain>
    </source>
</reference>
<dbReference type="PANTHER" id="PTHR48098:SF1">
    <property type="entry name" value="DIACYLGLYCEROL ACYLTRANSFERASE_MYCOLYLTRANSFERASE AG85A"/>
    <property type="match status" value="1"/>
</dbReference>
<organism evidence="1 2">
    <name type="scientific">Larkinella terrae</name>
    <dbReference type="NCBI Taxonomy" id="2025311"/>
    <lineage>
        <taxon>Bacteria</taxon>
        <taxon>Pseudomonadati</taxon>
        <taxon>Bacteroidota</taxon>
        <taxon>Cytophagia</taxon>
        <taxon>Cytophagales</taxon>
        <taxon>Spirosomataceae</taxon>
        <taxon>Larkinella</taxon>
    </lineage>
</organism>
<dbReference type="SUPFAM" id="SSF53474">
    <property type="entry name" value="alpha/beta-Hydrolases"/>
    <property type="match status" value="1"/>
</dbReference>
<evidence type="ECO:0000313" key="1">
    <source>
        <dbReference type="EMBL" id="MRS64709.1"/>
    </source>
</evidence>
<dbReference type="RefSeq" id="WP_154178019.1">
    <property type="nucleotide sequence ID" value="NZ_WJXZ01000014.1"/>
</dbReference>
<dbReference type="InterPro" id="IPR000801">
    <property type="entry name" value="Esterase-like"/>
</dbReference>
<dbReference type="PANTHER" id="PTHR48098">
    <property type="entry name" value="ENTEROCHELIN ESTERASE-RELATED"/>
    <property type="match status" value="1"/>
</dbReference>
<dbReference type="Pfam" id="PF00756">
    <property type="entry name" value="Esterase"/>
    <property type="match status" value="1"/>
</dbReference>
<evidence type="ECO:0000313" key="2">
    <source>
        <dbReference type="Proteomes" id="UP000441754"/>
    </source>
</evidence>
<dbReference type="AlphaFoldDB" id="A0A7K0ESF7"/>
<proteinExistence type="predicted"/>
<dbReference type="InterPro" id="IPR029058">
    <property type="entry name" value="AB_hydrolase_fold"/>
</dbReference>
<protein>
    <submittedName>
        <fullName evidence="1">Esterase family protein</fullName>
    </submittedName>
</protein>
<dbReference type="GO" id="GO:0016747">
    <property type="term" value="F:acyltransferase activity, transferring groups other than amino-acyl groups"/>
    <property type="evidence" value="ECO:0007669"/>
    <property type="project" value="TreeGrafter"/>
</dbReference>
<dbReference type="OrthoDB" id="9803578at2"/>
<sequence>MLTLPFRTIEISDPRFEHEGLRYVTVKTPNLKGRGDLTVWLPDPELLQQKLVPLVILLHGVYGSHWAWSLKGGVHRTADRLIRENRMRPMILAMPSDGLWGDGSGYLPHNGFDFERWILDDVPNAVAALVSPELAENFKSTTCIAGLSMGGYGALRLAARYPERFRAVCGLSSITESEQLSQFVEEPLRHYVQTDPATESVAQLMQQNRDRLPAIRFDCGTEDQLIEANRTLHKTLLEWQIPHQYQENPGGHEWPYWEKHIADALRFFDQQF</sequence>
<comment type="caution">
    <text evidence="1">The sequence shown here is derived from an EMBL/GenBank/DDBJ whole genome shotgun (WGS) entry which is preliminary data.</text>
</comment>
<gene>
    <name evidence="1" type="ORF">GJJ30_25645</name>
</gene>
<dbReference type="Proteomes" id="UP000441754">
    <property type="component" value="Unassembled WGS sequence"/>
</dbReference>
<dbReference type="InterPro" id="IPR050583">
    <property type="entry name" value="Mycobacterial_A85_antigen"/>
</dbReference>
<keyword evidence="2" id="KW-1185">Reference proteome</keyword>
<name>A0A7K0ESF7_9BACT</name>
<dbReference type="EMBL" id="WJXZ01000014">
    <property type="protein sequence ID" value="MRS64709.1"/>
    <property type="molecule type" value="Genomic_DNA"/>
</dbReference>
<accession>A0A7K0ESF7</accession>
<dbReference type="Gene3D" id="3.40.50.1820">
    <property type="entry name" value="alpha/beta hydrolase"/>
    <property type="match status" value="1"/>
</dbReference>